<keyword evidence="3" id="KW-1185">Reference proteome</keyword>
<feature type="region of interest" description="Disordered" evidence="1">
    <location>
        <begin position="29"/>
        <end position="52"/>
    </location>
</feature>
<feature type="compositionally biased region" description="Polar residues" evidence="1">
    <location>
        <begin position="347"/>
        <end position="356"/>
    </location>
</feature>
<feature type="region of interest" description="Disordered" evidence="1">
    <location>
        <begin position="546"/>
        <end position="599"/>
    </location>
</feature>
<comment type="caution">
    <text evidence="2">The sequence shown here is derived from an EMBL/GenBank/DDBJ whole genome shotgun (WGS) entry which is preliminary data.</text>
</comment>
<accession>A0A9P6KV89</accession>
<feature type="compositionally biased region" description="Low complexity" evidence="1">
    <location>
        <begin position="391"/>
        <end position="408"/>
    </location>
</feature>
<feature type="compositionally biased region" description="Low complexity" evidence="1">
    <location>
        <begin position="429"/>
        <end position="441"/>
    </location>
</feature>
<protein>
    <submittedName>
        <fullName evidence="2">Uncharacterized protein</fullName>
    </submittedName>
</protein>
<feature type="compositionally biased region" description="Polar residues" evidence="1">
    <location>
        <begin position="578"/>
        <end position="588"/>
    </location>
</feature>
<evidence type="ECO:0000313" key="2">
    <source>
        <dbReference type="EMBL" id="KAF9740110.1"/>
    </source>
</evidence>
<feature type="compositionally biased region" description="Polar residues" evidence="1">
    <location>
        <begin position="461"/>
        <end position="471"/>
    </location>
</feature>
<reference evidence="2" key="1">
    <citation type="journal article" date="2020" name="Mol. Plant Microbe Interact.">
        <title>Genome Sequence of the Biocontrol Agent Coniothyrium minitans strain Conio (IMI 134523).</title>
        <authorList>
            <person name="Patel D."/>
            <person name="Shittu T.A."/>
            <person name="Baroncelli R."/>
            <person name="Muthumeenakshi S."/>
            <person name="Osborne T.H."/>
            <person name="Janganan T.K."/>
            <person name="Sreenivasaprasad S."/>
        </authorList>
    </citation>
    <scope>NUCLEOTIDE SEQUENCE</scope>
    <source>
        <strain evidence="2">Conio</strain>
    </source>
</reference>
<feature type="region of interest" description="Disordered" evidence="1">
    <location>
        <begin position="339"/>
        <end position="371"/>
    </location>
</feature>
<dbReference type="Proteomes" id="UP000756921">
    <property type="component" value="Unassembled WGS sequence"/>
</dbReference>
<dbReference type="OrthoDB" id="63267at2759"/>
<evidence type="ECO:0000256" key="1">
    <source>
        <dbReference type="SAM" id="MobiDB-lite"/>
    </source>
</evidence>
<feature type="region of interest" description="Disordered" evidence="1">
    <location>
        <begin position="389"/>
        <end position="519"/>
    </location>
</feature>
<feature type="compositionally biased region" description="Basic residues" evidence="1">
    <location>
        <begin position="278"/>
        <end position="288"/>
    </location>
</feature>
<feature type="compositionally biased region" description="Polar residues" evidence="1">
    <location>
        <begin position="481"/>
        <end position="493"/>
    </location>
</feature>
<dbReference type="EMBL" id="WJXW01000002">
    <property type="protein sequence ID" value="KAF9740110.1"/>
    <property type="molecule type" value="Genomic_DNA"/>
</dbReference>
<feature type="region of interest" description="Disordered" evidence="1">
    <location>
        <begin position="195"/>
        <end position="215"/>
    </location>
</feature>
<proteinExistence type="predicted"/>
<name>A0A9P6KV89_9PLEO</name>
<organism evidence="2 3">
    <name type="scientific">Paraphaeosphaeria minitans</name>
    <dbReference type="NCBI Taxonomy" id="565426"/>
    <lineage>
        <taxon>Eukaryota</taxon>
        <taxon>Fungi</taxon>
        <taxon>Dikarya</taxon>
        <taxon>Ascomycota</taxon>
        <taxon>Pezizomycotina</taxon>
        <taxon>Dothideomycetes</taxon>
        <taxon>Pleosporomycetidae</taxon>
        <taxon>Pleosporales</taxon>
        <taxon>Massarineae</taxon>
        <taxon>Didymosphaeriaceae</taxon>
        <taxon>Paraphaeosphaeria</taxon>
    </lineage>
</organism>
<feature type="region of interest" description="Disordered" evidence="1">
    <location>
        <begin position="238"/>
        <end position="296"/>
    </location>
</feature>
<dbReference type="AlphaFoldDB" id="A0A9P6KV89"/>
<feature type="compositionally biased region" description="Basic and acidic residues" evidence="1">
    <location>
        <begin position="494"/>
        <end position="506"/>
    </location>
</feature>
<gene>
    <name evidence="2" type="ORF">PMIN01_02745</name>
</gene>
<feature type="compositionally biased region" description="Basic and acidic residues" evidence="1">
    <location>
        <begin position="547"/>
        <end position="557"/>
    </location>
</feature>
<feature type="compositionally biased region" description="Low complexity" evidence="1">
    <location>
        <begin position="204"/>
        <end position="215"/>
    </location>
</feature>
<evidence type="ECO:0000313" key="3">
    <source>
        <dbReference type="Proteomes" id="UP000756921"/>
    </source>
</evidence>
<sequence>MELWISCRINAAGRSEALDVVNCDGSVQQQHQAAPRRQSMQGAWRARQGKQESALAEHGLSIGVHSADDDEAVTMRRGRHWTARSQKKGWRWLRNERTISAALPGPAASDKRRQPLQPYDRYDRYNPYISPTAARNSPPSLAPLINQVSLQPVLQPVDYRLVGLARSHQSRLALHSPHCPRQVGLIIMTREGREPAVIQHSQRSSPLSTSPPVSSSSFAAIASATHALSTPSSAAIAPATHAETRPPSSRGVDGNAPTHPALVSRATGIPVPPSPTRPRPRRSVHKSSKSTSAVPTLSSFAIPRALPTYWLPTMTNSTGGASSQTAADLLRQVAMQRMSNDDEHDQIGSNGSTPPGASTPRPDPTDKRLPGILHSYFGQVRDSLIPRRKSSAVNPSPAPAPATQSADPSSKEDSDASRLPPNTLPSPTPSASSTSRHPSTSQLNGGETEKLTEGAYAPPHNQATPPQTPRTRSQEGKRPASSLSQSTLASNQQKAKEKETRERDPADVGPPKGKLSVAISEGRELRPSVDPYVVCQFQWAEYISDGPRNDAATDKRHPLAIQRTDSETGKPMAIPMRSRQSSNNGTSSDPREDGSLKDVTNPKWEHEAILWVYSFSTSSHQLTCVAMSSVTILKSTSPYTIVATLKRFLATSGSALT</sequence>